<protein>
    <recommendedName>
        <fullName evidence="1">PTS EIIA type-2 domain-containing protein</fullName>
    </recommendedName>
</protein>
<gene>
    <name evidence="2" type="ORF">AKL21_07090</name>
</gene>
<dbReference type="RefSeq" id="WP_095006565.1">
    <property type="nucleotide sequence ID" value="NZ_JBKVRM010000018.1"/>
</dbReference>
<dbReference type="Proteomes" id="UP000216797">
    <property type="component" value="Unassembled WGS sequence"/>
</dbReference>
<dbReference type="EMBL" id="LHUG01000005">
    <property type="protein sequence ID" value="PAB01015.1"/>
    <property type="molecule type" value="Genomic_DNA"/>
</dbReference>
<sequence length="163" mass="18814">MGNKKEIFAPDTVYISDKTNQEEVFNEVYQDLLKKDLVTADFIVNLIERELNYPTGLDMTPVDATLPNIAIPHTESEFVKTTRIVPVKLNHKIKFHNMISPDEELSVSFLFMILNEDGEAQAGLLADIMDFINATDRKKMLEFFTYEDPNQIYQFLVENFKGE</sequence>
<comment type="caution">
    <text evidence="2">The sequence shown here is derived from an EMBL/GenBank/DDBJ whole genome shotgun (WGS) entry which is preliminary data.</text>
</comment>
<dbReference type="PANTHER" id="PTHR47738">
    <property type="entry name" value="PTS SYSTEM FRUCTOSE-LIKE EIIA COMPONENT-RELATED"/>
    <property type="match status" value="1"/>
</dbReference>
<dbReference type="PANTHER" id="PTHR47738:SF3">
    <property type="entry name" value="PHOSPHOTRANSFERASE SYSTEM MANNITOL_FRUCTOSE-SPECIFIC IIA DOMAIN CONTAINING PROTEIN"/>
    <property type="match status" value="1"/>
</dbReference>
<keyword evidence="3" id="KW-1185">Reference proteome</keyword>
<evidence type="ECO:0000313" key="2">
    <source>
        <dbReference type="EMBL" id="PAB01015.1"/>
    </source>
</evidence>
<dbReference type="Gene3D" id="3.40.930.10">
    <property type="entry name" value="Mannitol-specific EII, Chain A"/>
    <property type="match status" value="1"/>
</dbReference>
<dbReference type="InterPro" id="IPR051541">
    <property type="entry name" value="PTS_SugarTrans_NitroReg"/>
</dbReference>
<dbReference type="SUPFAM" id="SSF55804">
    <property type="entry name" value="Phoshotransferase/anion transport protein"/>
    <property type="match status" value="1"/>
</dbReference>
<feature type="domain" description="PTS EIIA type-2" evidence="1">
    <location>
        <begin position="5"/>
        <end position="159"/>
    </location>
</feature>
<accession>A0A267HTS7</accession>
<dbReference type="InterPro" id="IPR016152">
    <property type="entry name" value="PTrfase/Anion_transptr"/>
</dbReference>
<dbReference type="AlphaFoldDB" id="A0A267HTS7"/>
<evidence type="ECO:0000313" key="3">
    <source>
        <dbReference type="Proteomes" id="UP000216797"/>
    </source>
</evidence>
<dbReference type="InterPro" id="IPR002178">
    <property type="entry name" value="PTS_EIIA_type-2_dom"/>
</dbReference>
<proteinExistence type="predicted"/>
<organism evidence="2 3">
    <name type="scientific">Enterococcus canintestini</name>
    <dbReference type="NCBI Taxonomy" id="317010"/>
    <lineage>
        <taxon>Bacteria</taxon>
        <taxon>Bacillati</taxon>
        <taxon>Bacillota</taxon>
        <taxon>Bacilli</taxon>
        <taxon>Lactobacillales</taxon>
        <taxon>Enterococcaceae</taxon>
        <taxon>Enterococcus</taxon>
    </lineage>
</organism>
<reference evidence="2 3" key="1">
    <citation type="submission" date="2015-08" db="EMBL/GenBank/DDBJ databases">
        <title>Enterococcus genome sequence.</title>
        <authorList>
            <person name="Acedo J.Z."/>
            <person name="Vederas J.C."/>
        </authorList>
    </citation>
    <scope>NUCLEOTIDE SEQUENCE [LARGE SCALE GENOMIC DNA]</scope>
    <source>
        <strain evidence="2 3">49</strain>
    </source>
</reference>
<evidence type="ECO:0000259" key="1">
    <source>
        <dbReference type="PROSITE" id="PS51094"/>
    </source>
</evidence>
<dbReference type="Pfam" id="PF00359">
    <property type="entry name" value="PTS_EIIA_2"/>
    <property type="match status" value="1"/>
</dbReference>
<name>A0A267HTS7_9ENTE</name>
<dbReference type="PROSITE" id="PS51094">
    <property type="entry name" value="PTS_EIIA_TYPE_2"/>
    <property type="match status" value="1"/>
</dbReference>